<evidence type="ECO:0000313" key="2">
    <source>
        <dbReference type="EMBL" id="MEB3428489.1"/>
    </source>
</evidence>
<feature type="transmembrane region" description="Helical" evidence="1">
    <location>
        <begin position="44"/>
        <end position="62"/>
    </location>
</feature>
<keyword evidence="1" id="KW-0472">Membrane</keyword>
<name>A0AAW9MVE1_9FIRM</name>
<feature type="transmembrane region" description="Helical" evidence="1">
    <location>
        <begin position="15"/>
        <end position="35"/>
    </location>
</feature>
<keyword evidence="1" id="KW-1133">Transmembrane helix</keyword>
<dbReference type="EMBL" id="JAYKOT010000001">
    <property type="protein sequence ID" value="MEB3428489.1"/>
    <property type="molecule type" value="Genomic_DNA"/>
</dbReference>
<proteinExistence type="predicted"/>
<dbReference type="InterPro" id="IPR036259">
    <property type="entry name" value="MFS_trans_sf"/>
</dbReference>
<comment type="caution">
    <text evidence="2">The sequence shown here is derived from an EMBL/GenBank/DDBJ whole genome shotgun (WGS) entry which is preliminary data.</text>
</comment>
<feature type="transmembrane region" description="Helical" evidence="1">
    <location>
        <begin position="74"/>
        <end position="97"/>
    </location>
</feature>
<keyword evidence="3" id="KW-1185">Reference proteome</keyword>
<dbReference type="AlphaFoldDB" id="A0AAW9MVE1"/>
<dbReference type="Proteomes" id="UP001357733">
    <property type="component" value="Unassembled WGS sequence"/>
</dbReference>
<protein>
    <submittedName>
        <fullName evidence="2">Uncharacterized protein</fullName>
    </submittedName>
</protein>
<dbReference type="SUPFAM" id="SSF103473">
    <property type="entry name" value="MFS general substrate transporter"/>
    <property type="match status" value="1"/>
</dbReference>
<reference evidence="2 3" key="1">
    <citation type="submission" date="2024-01" db="EMBL/GenBank/DDBJ databases">
        <title>Complete genome sequence of Citroniella saccharovorans strain M6.X9, isolated from human fecal sample.</title>
        <authorList>
            <person name="Cheng G."/>
            <person name="Westerholm M."/>
            <person name="Schnurer A."/>
        </authorList>
    </citation>
    <scope>NUCLEOTIDE SEQUENCE [LARGE SCALE GENOMIC DNA]</scope>
    <source>
        <strain evidence="2 3">DSM 29873</strain>
    </source>
</reference>
<dbReference type="RefSeq" id="WP_324618574.1">
    <property type="nucleotide sequence ID" value="NZ_JAYKOT010000001.1"/>
</dbReference>
<organism evidence="2 3">
    <name type="scientific">Citroniella saccharovorans</name>
    <dbReference type="NCBI Taxonomy" id="2053367"/>
    <lineage>
        <taxon>Bacteria</taxon>
        <taxon>Bacillati</taxon>
        <taxon>Bacillota</taxon>
        <taxon>Tissierellia</taxon>
        <taxon>Tissierellales</taxon>
        <taxon>Peptoniphilaceae</taxon>
        <taxon>Citroniella</taxon>
    </lineage>
</organism>
<sequence>MRSILNLVLDHGQNFFLFSLAGLIAILVTYLIYWISNRNAYIKYIPPFLLIIISIYELYLGLPKITESYGLEKIMTFGVLFVAGFVSLMFAFILQLYRKPKNKKNKAKKEKKVKDKKEIKKENKDKKIKDEDDDKIDYFNDVYGG</sequence>
<evidence type="ECO:0000313" key="3">
    <source>
        <dbReference type="Proteomes" id="UP001357733"/>
    </source>
</evidence>
<gene>
    <name evidence="2" type="ORF">VLK81_00260</name>
</gene>
<accession>A0AAW9MVE1</accession>
<keyword evidence="1" id="KW-0812">Transmembrane</keyword>
<evidence type="ECO:0000256" key="1">
    <source>
        <dbReference type="SAM" id="Phobius"/>
    </source>
</evidence>